<evidence type="ECO:0000256" key="5">
    <source>
        <dbReference type="SAM" id="MobiDB-lite"/>
    </source>
</evidence>
<gene>
    <name evidence="7" type="ORF">TWF481_000243</name>
</gene>
<evidence type="ECO:0000259" key="6">
    <source>
        <dbReference type="PROSITE" id="PS51393"/>
    </source>
</evidence>
<dbReference type="InterPro" id="IPR013819">
    <property type="entry name" value="LipOase_C"/>
</dbReference>
<dbReference type="InterPro" id="IPR036226">
    <property type="entry name" value="LipOase_C_sf"/>
</dbReference>
<dbReference type="GO" id="GO:0046872">
    <property type="term" value="F:metal ion binding"/>
    <property type="evidence" value="ECO:0007669"/>
    <property type="project" value="UniProtKB-KW"/>
</dbReference>
<feature type="domain" description="Lipoxygenase" evidence="6">
    <location>
        <begin position="97"/>
        <end position="728"/>
    </location>
</feature>
<evidence type="ECO:0000256" key="3">
    <source>
        <dbReference type="ARBA" id="ARBA00022964"/>
    </source>
</evidence>
<feature type="region of interest" description="Disordered" evidence="5">
    <location>
        <begin position="1"/>
        <end position="29"/>
    </location>
</feature>
<evidence type="ECO:0000256" key="4">
    <source>
        <dbReference type="ARBA" id="ARBA00023002"/>
    </source>
</evidence>
<dbReference type="Pfam" id="PF00305">
    <property type="entry name" value="Lipoxygenase"/>
    <property type="match status" value="1"/>
</dbReference>
<evidence type="ECO:0000313" key="7">
    <source>
        <dbReference type="EMBL" id="KAK6511322.1"/>
    </source>
</evidence>
<dbReference type="Proteomes" id="UP001370758">
    <property type="component" value="Unassembled WGS sequence"/>
</dbReference>
<keyword evidence="3" id="KW-0223">Dioxygenase</keyword>
<dbReference type="GO" id="GO:0034440">
    <property type="term" value="P:lipid oxidation"/>
    <property type="evidence" value="ECO:0007669"/>
    <property type="project" value="InterPro"/>
</dbReference>
<dbReference type="InterPro" id="IPR000907">
    <property type="entry name" value="LipOase"/>
</dbReference>
<protein>
    <recommendedName>
        <fullName evidence="1">Manganese lipoxygenase</fullName>
    </recommendedName>
</protein>
<keyword evidence="2" id="KW-0479">Metal-binding</keyword>
<dbReference type="PROSITE" id="PS51393">
    <property type="entry name" value="LIPOXYGENASE_3"/>
    <property type="match status" value="1"/>
</dbReference>
<dbReference type="EMBL" id="JAVHJL010000001">
    <property type="protein sequence ID" value="KAK6511322.1"/>
    <property type="molecule type" value="Genomic_DNA"/>
</dbReference>
<evidence type="ECO:0000256" key="2">
    <source>
        <dbReference type="ARBA" id="ARBA00022723"/>
    </source>
</evidence>
<proteinExistence type="predicted"/>
<comment type="caution">
    <text evidence="7">The sequence shown here is derived from an EMBL/GenBank/DDBJ whole genome shotgun (WGS) entry which is preliminary data.</text>
</comment>
<organism evidence="7 8">
    <name type="scientific">Arthrobotrys musiformis</name>
    <dbReference type="NCBI Taxonomy" id="47236"/>
    <lineage>
        <taxon>Eukaryota</taxon>
        <taxon>Fungi</taxon>
        <taxon>Dikarya</taxon>
        <taxon>Ascomycota</taxon>
        <taxon>Pezizomycotina</taxon>
        <taxon>Orbiliomycetes</taxon>
        <taxon>Orbiliales</taxon>
        <taxon>Orbiliaceae</taxon>
        <taxon>Arthrobotrys</taxon>
    </lineage>
</organism>
<dbReference type="AlphaFoldDB" id="A0AAV9WN69"/>
<evidence type="ECO:0000313" key="8">
    <source>
        <dbReference type="Proteomes" id="UP001370758"/>
    </source>
</evidence>
<dbReference type="PANTHER" id="PTHR11771">
    <property type="entry name" value="LIPOXYGENASE"/>
    <property type="match status" value="1"/>
</dbReference>
<keyword evidence="4" id="KW-0560">Oxidoreductase</keyword>
<accession>A0AAV9WN69</accession>
<reference evidence="7 8" key="1">
    <citation type="submission" date="2023-08" db="EMBL/GenBank/DDBJ databases">
        <authorList>
            <person name="Palmer J.M."/>
        </authorList>
    </citation>
    <scope>NUCLEOTIDE SEQUENCE [LARGE SCALE GENOMIC DNA]</scope>
    <source>
        <strain evidence="7 8">TWF481</strain>
    </source>
</reference>
<keyword evidence="8" id="KW-1185">Reference proteome</keyword>
<name>A0AAV9WN69_9PEZI</name>
<sequence>MSDPVESEATPGFSTDLPMTTPDIPPANQIDTGVFNNRMRGLGLGLSKRNFPKKKGGHSSFVGGGNFAQKHENIPIKEASFEDTALRLKLTYQQILSKFGSLHDFLSIDSSVPTDFDVDDKRELYQWSNGDDNYPPHLKVIPPGDETKFDDIFHASYLFYFQLGEMLAGVFPSAITGISGAPWNIFSKNTLSGLQQINVNLVDKKTGIYTEPNIGLREDWFTDEQFAQQHLTGPNPTTLTVAPLNSNWVKSFRETAQSQGNHEFIEAIDKLPTGSIYIQDYSYFRAAAAAPPQADLQSDWSIRFGTRYTGASVALFSLGAKDGKLHPLAIVIDYKEGDIKLEKNYWTKTTAGVMSKSVTIFNKRTSPEDPTDFEAEDWPWRYAKTCVQVCDWHRHEVGIHLVHTHLVEEAVIVGCERSFSNDHIVYQLLNPHWLKTLSLNQAARETLVPKIILNIAGIDSKHLSNYLKSEYYTFQWEDLYVPKDLERRGFPVDKLNSDKFRNYPYGRNVVAMWYSIRRFVESMLTNWYDYNKTTVAEDEQVKSWCREMQDDMGARLNSFPTITTLDQLIDAVTMCIHIASPQHTAVNYLQEYYQVFVPNKPSCLATPLPKSLADLEKYKEKDLISALPLDKANVWLMSAYIPHLLSMLVIEQQNIITYAQTELNYRQSILDAPGVAAAQAFLDDLEKFQVEFQENSKSMNVQTSPPGLPGSSQYTVMDPRKMAVSILI</sequence>
<dbReference type="GO" id="GO:0043651">
    <property type="term" value="P:linoleic acid metabolic process"/>
    <property type="evidence" value="ECO:0007669"/>
    <property type="project" value="UniProtKB-ARBA"/>
</dbReference>
<dbReference type="Gene3D" id="3.10.450.60">
    <property type="match status" value="1"/>
</dbReference>
<dbReference type="GO" id="GO:0050584">
    <property type="term" value="F:linoleate 11-lipoxygenase activity"/>
    <property type="evidence" value="ECO:0007669"/>
    <property type="project" value="UniProtKB-ARBA"/>
</dbReference>
<dbReference type="Gene3D" id="1.20.245.10">
    <property type="entry name" value="Lipoxygenase-1, Domain 5"/>
    <property type="match status" value="1"/>
</dbReference>
<evidence type="ECO:0000256" key="1">
    <source>
        <dbReference type="ARBA" id="ARBA00021175"/>
    </source>
</evidence>
<dbReference type="SUPFAM" id="SSF48484">
    <property type="entry name" value="Lipoxigenase"/>
    <property type="match status" value="1"/>
</dbReference>